<organism evidence="2 3">
    <name type="scientific">Potamilus streckersoni</name>
    <dbReference type="NCBI Taxonomy" id="2493646"/>
    <lineage>
        <taxon>Eukaryota</taxon>
        <taxon>Metazoa</taxon>
        <taxon>Spiralia</taxon>
        <taxon>Lophotrochozoa</taxon>
        <taxon>Mollusca</taxon>
        <taxon>Bivalvia</taxon>
        <taxon>Autobranchia</taxon>
        <taxon>Heteroconchia</taxon>
        <taxon>Palaeoheterodonta</taxon>
        <taxon>Unionida</taxon>
        <taxon>Unionoidea</taxon>
        <taxon>Unionidae</taxon>
        <taxon>Ambleminae</taxon>
        <taxon>Lampsilini</taxon>
        <taxon>Potamilus</taxon>
    </lineage>
</organism>
<proteinExistence type="predicted"/>
<sequence>TGTSQSSKGHGIVIDLFLLFIYCFLLFHVATRSGVPSSLASLFAAATHLQVEHRPWC</sequence>
<name>A0AAE0S0T8_9BIVA</name>
<evidence type="ECO:0000256" key="1">
    <source>
        <dbReference type="SAM" id="Phobius"/>
    </source>
</evidence>
<accession>A0AAE0S0T8</accession>
<comment type="caution">
    <text evidence="2">The sequence shown here is derived from an EMBL/GenBank/DDBJ whole genome shotgun (WGS) entry which is preliminary data.</text>
</comment>
<dbReference type="EMBL" id="JAEAOA010001532">
    <property type="protein sequence ID" value="KAK3583181.1"/>
    <property type="molecule type" value="Genomic_DNA"/>
</dbReference>
<dbReference type="AlphaFoldDB" id="A0AAE0S0T8"/>
<evidence type="ECO:0000313" key="3">
    <source>
        <dbReference type="Proteomes" id="UP001195483"/>
    </source>
</evidence>
<reference evidence="2" key="2">
    <citation type="journal article" date="2021" name="Genome Biol. Evol.">
        <title>Developing a high-quality reference genome for a parasitic bivalve with doubly uniparental inheritance (Bivalvia: Unionida).</title>
        <authorList>
            <person name="Smith C.H."/>
        </authorList>
    </citation>
    <scope>NUCLEOTIDE SEQUENCE</scope>
    <source>
        <strain evidence="2">CHS0354</strain>
        <tissue evidence="2">Mantle</tissue>
    </source>
</reference>
<keyword evidence="1" id="KW-0812">Transmembrane</keyword>
<feature type="non-terminal residue" evidence="2">
    <location>
        <position position="1"/>
    </location>
</feature>
<reference evidence="2" key="3">
    <citation type="submission" date="2023-05" db="EMBL/GenBank/DDBJ databases">
        <authorList>
            <person name="Smith C.H."/>
        </authorList>
    </citation>
    <scope>NUCLEOTIDE SEQUENCE</scope>
    <source>
        <strain evidence="2">CHS0354</strain>
        <tissue evidence="2">Mantle</tissue>
    </source>
</reference>
<dbReference type="Proteomes" id="UP001195483">
    <property type="component" value="Unassembled WGS sequence"/>
</dbReference>
<keyword evidence="3" id="KW-1185">Reference proteome</keyword>
<protein>
    <submittedName>
        <fullName evidence="2">Uncharacterized protein</fullName>
    </submittedName>
</protein>
<feature type="transmembrane region" description="Helical" evidence="1">
    <location>
        <begin position="12"/>
        <end position="30"/>
    </location>
</feature>
<reference evidence="2" key="1">
    <citation type="journal article" date="2021" name="Genome Biol. Evol.">
        <title>A High-Quality Reference Genome for a Parasitic Bivalve with Doubly Uniparental Inheritance (Bivalvia: Unionida).</title>
        <authorList>
            <person name="Smith C.H."/>
        </authorList>
    </citation>
    <scope>NUCLEOTIDE SEQUENCE</scope>
    <source>
        <strain evidence="2">CHS0354</strain>
    </source>
</reference>
<gene>
    <name evidence="2" type="ORF">CHS0354_025700</name>
</gene>
<keyword evidence="1" id="KW-1133">Transmembrane helix</keyword>
<keyword evidence="1" id="KW-0472">Membrane</keyword>
<evidence type="ECO:0000313" key="2">
    <source>
        <dbReference type="EMBL" id="KAK3583181.1"/>
    </source>
</evidence>